<gene>
    <name evidence="1" type="ORF">PoB_006144400</name>
</gene>
<organism evidence="1 2">
    <name type="scientific">Plakobranchus ocellatus</name>
    <dbReference type="NCBI Taxonomy" id="259542"/>
    <lineage>
        <taxon>Eukaryota</taxon>
        <taxon>Metazoa</taxon>
        <taxon>Spiralia</taxon>
        <taxon>Lophotrochozoa</taxon>
        <taxon>Mollusca</taxon>
        <taxon>Gastropoda</taxon>
        <taxon>Heterobranchia</taxon>
        <taxon>Euthyneura</taxon>
        <taxon>Panpulmonata</taxon>
        <taxon>Sacoglossa</taxon>
        <taxon>Placobranchoidea</taxon>
        <taxon>Plakobranchidae</taxon>
        <taxon>Plakobranchus</taxon>
    </lineage>
</organism>
<dbReference type="AlphaFoldDB" id="A0AAV4CSS1"/>
<keyword evidence="2" id="KW-1185">Reference proteome</keyword>
<reference evidence="1 2" key="1">
    <citation type="journal article" date="2021" name="Elife">
        <title>Chloroplast acquisition without the gene transfer in kleptoplastic sea slugs, Plakobranchus ocellatus.</title>
        <authorList>
            <person name="Maeda T."/>
            <person name="Takahashi S."/>
            <person name="Yoshida T."/>
            <person name="Shimamura S."/>
            <person name="Takaki Y."/>
            <person name="Nagai Y."/>
            <person name="Toyoda A."/>
            <person name="Suzuki Y."/>
            <person name="Arimoto A."/>
            <person name="Ishii H."/>
            <person name="Satoh N."/>
            <person name="Nishiyama T."/>
            <person name="Hasebe M."/>
            <person name="Maruyama T."/>
            <person name="Minagawa J."/>
            <person name="Obokata J."/>
            <person name="Shigenobu S."/>
        </authorList>
    </citation>
    <scope>NUCLEOTIDE SEQUENCE [LARGE SCALE GENOMIC DNA]</scope>
</reference>
<comment type="caution">
    <text evidence="1">The sequence shown here is derived from an EMBL/GenBank/DDBJ whole genome shotgun (WGS) entry which is preliminary data.</text>
</comment>
<accession>A0AAV4CSS1</accession>
<dbReference type="Proteomes" id="UP000735302">
    <property type="component" value="Unassembled WGS sequence"/>
</dbReference>
<evidence type="ECO:0000313" key="2">
    <source>
        <dbReference type="Proteomes" id="UP000735302"/>
    </source>
</evidence>
<dbReference type="EMBL" id="BLXT01006948">
    <property type="protein sequence ID" value="GFO34939.1"/>
    <property type="molecule type" value="Genomic_DNA"/>
</dbReference>
<protein>
    <submittedName>
        <fullName evidence="1">Uncharacterized protein</fullName>
    </submittedName>
</protein>
<evidence type="ECO:0000313" key="1">
    <source>
        <dbReference type="EMBL" id="GFO34939.1"/>
    </source>
</evidence>
<sequence length="90" mass="10843">MKTYFDNIFHYSDIDPFYMNTYFASSVKYQHTNDQQYKVGQCPILRKRQFMNNLHERMMRKFKALCQTEAPVVELKPATEWSLQISGRTH</sequence>
<proteinExistence type="predicted"/>
<name>A0AAV4CSS1_9GAST</name>